<accession>Q8FRZ8</accession>
<dbReference type="EMBL" id="BA000035">
    <property type="protein sequence ID" value="BAC17420.1"/>
    <property type="molecule type" value="Genomic_DNA"/>
</dbReference>
<protein>
    <submittedName>
        <fullName evidence="1">Uncharacterized protein</fullName>
    </submittedName>
</protein>
<reference evidence="1 2" key="1">
    <citation type="journal article" date="2003" name="Genome Res.">
        <title>Comparative complete genome sequence analysis of the amino acid replacements responsible for the thermostability of Corynebacterium efficiens.</title>
        <authorList>
            <person name="Nishio Y."/>
            <person name="Nakamura Y."/>
            <person name="Kawarabayasi Y."/>
            <person name="Usuda Y."/>
            <person name="Kimura E."/>
            <person name="Sugimoto S."/>
            <person name="Matsui K."/>
            <person name="Yamagishi A."/>
            <person name="Kikuchi H."/>
            <person name="Ikeo K."/>
            <person name="Gojobori T."/>
        </authorList>
    </citation>
    <scope>NUCLEOTIDE SEQUENCE [LARGE SCALE GENOMIC DNA]</scope>
    <source>
        <strain evidence="2">DSM 44549 / YS-314 / AJ 12310 / JCM 11189 / NBRC 100395</strain>
    </source>
</reference>
<dbReference type="KEGG" id="cef:CE0610"/>
<dbReference type="HOGENOM" id="CLU_3024387_0_0_11"/>
<sequence length="55" mass="6157">MFVPRFPQIDLLKVCGSQNTIGNSMIYVSYWWNFAICGQAFGGEGTDPGRLNRLS</sequence>
<dbReference type="AlphaFoldDB" id="Q8FRZ8"/>
<proteinExistence type="predicted"/>
<organism evidence="1 2">
    <name type="scientific">Corynebacterium efficiens (strain DSM 44549 / YS-314 / AJ 12310 / JCM 11189 / NBRC 100395)</name>
    <dbReference type="NCBI Taxonomy" id="196164"/>
    <lineage>
        <taxon>Bacteria</taxon>
        <taxon>Bacillati</taxon>
        <taxon>Actinomycetota</taxon>
        <taxon>Actinomycetes</taxon>
        <taxon>Mycobacteriales</taxon>
        <taxon>Corynebacteriaceae</taxon>
        <taxon>Corynebacterium</taxon>
    </lineage>
</organism>
<name>Q8FRZ8_COREF</name>
<evidence type="ECO:0000313" key="1">
    <source>
        <dbReference type="EMBL" id="BAC17420.1"/>
    </source>
</evidence>
<keyword evidence="2" id="KW-1185">Reference proteome</keyword>
<dbReference type="Proteomes" id="UP000001409">
    <property type="component" value="Chromosome"/>
</dbReference>
<evidence type="ECO:0000313" key="2">
    <source>
        <dbReference type="Proteomes" id="UP000001409"/>
    </source>
</evidence>